<organism evidence="2 3">
    <name type="scientific">Armadillidium nasatum</name>
    <dbReference type="NCBI Taxonomy" id="96803"/>
    <lineage>
        <taxon>Eukaryota</taxon>
        <taxon>Metazoa</taxon>
        <taxon>Ecdysozoa</taxon>
        <taxon>Arthropoda</taxon>
        <taxon>Crustacea</taxon>
        <taxon>Multicrustacea</taxon>
        <taxon>Malacostraca</taxon>
        <taxon>Eumalacostraca</taxon>
        <taxon>Peracarida</taxon>
        <taxon>Isopoda</taxon>
        <taxon>Oniscidea</taxon>
        <taxon>Crinocheta</taxon>
        <taxon>Armadillidiidae</taxon>
        <taxon>Armadillidium</taxon>
    </lineage>
</organism>
<evidence type="ECO:0000313" key="2">
    <source>
        <dbReference type="EMBL" id="KAB7501711.1"/>
    </source>
</evidence>
<feature type="domain" description="Protein kinase" evidence="1">
    <location>
        <begin position="1"/>
        <end position="159"/>
    </location>
</feature>
<dbReference type="EMBL" id="SEYY01009774">
    <property type="protein sequence ID" value="KAB7501711.1"/>
    <property type="molecule type" value="Genomic_DNA"/>
</dbReference>
<dbReference type="InterPro" id="IPR050122">
    <property type="entry name" value="RTK"/>
</dbReference>
<name>A0A5N5T542_9CRUS</name>
<dbReference type="GO" id="GO:0005886">
    <property type="term" value="C:plasma membrane"/>
    <property type="evidence" value="ECO:0007669"/>
    <property type="project" value="TreeGrafter"/>
</dbReference>
<dbReference type="GO" id="GO:0005524">
    <property type="term" value="F:ATP binding"/>
    <property type="evidence" value="ECO:0007669"/>
    <property type="project" value="InterPro"/>
</dbReference>
<dbReference type="GO" id="GO:0043235">
    <property type="term" value="C:receptor complex"/>
    <property type="evidence" value="ECO:0007669"/>
    <property type="project" value="TreeGrafter"/>
</dbReference>
<dbReference type="PANTHER" id="PTHR24416:SF611">
    <property type="entry name" value="TYROSINE-PROTEIN KINASE TRANSMEMBRANE RECEPTOR ROR"/>
    <property type="match status" value="1"/>
</dbReference>
<dbReference type="InterPro" id="IPR001245">
    <property type="entry name" value="Ser-Thr/Tyr_kinase_cat_dom"/>
</dbReference>
<dbReference type="InterPro" id="IPR020635">
    <property type="entry name" value="Tyr_kinase_cat_dom"/>
</dbReference>
<dbReference type="SMART" id="SM00219">
    <property type="entry name" value="TyrKc"/>
    <property type="match status" value="1"/>
</dbReference>
<dbReference type="GO" id="GO:0007169">
    <property type="term" value="P:cell surface receptor protein tyrosine kinase signaling pathway"/>
    <property type="evidence" value="ECO:0007669"/>
    <property type="project" value="TreeGrafter"/>
</dbReference>
<accession>A0A5N5T542</accession>
<gene>
    <name evidence="2" type="primary">Ryk_1</name>
    <name evidence="2" type="ORF">Anas_14043</name>
</gene>
<dbReference type="OrthoDB" id="535945at2759"/>
<reference evidence="2 3" key="1">
    <citation type="journal article" date="2019" name="PLoS Biol.">
        <title>Sex chromosomes control vertical transmission of feminizing Wolbachia symbionts in an isopod.</title>
        <authorList>
            <person name="Becking T."/>
            <person name="Chebbi M.A."/>
            <person name="Giraud I."/>
            <person name="Moumen B."/>
            <person name="Laverre T."/>
            <person name="Caubet Y."/>
            <person name="Peccoud J."/>
            <person name="Gilbert C."/>
            <person name="Cordaux R."/>
        </authorList>
    </citation>
    <scope>NUCLEOTIDE SEQUENCE [LARGE SCALE GENOMIC DNA]</scope>
    <source>
        <strain evidence="2">ANa2</strain>
        <tissue evidence="2">Whole body excluding digestive tract and cuticle</tissue>
    </source>
</reference>
<dbReference type="PANTHER" id="PTHR24416">
    <property type="entry name" value="TYROSINE-PROTEIN KINASE RECEPTOR"/>
    <property type="match status" value="1"/>
</dbReference>
<evidence type="ECO:0000313" key="3">
    <source>
        <dbReference type="Proteomes" id="UP000326759"/>
    </source>
</evidence>
<dbReference type="InterPro" id="IPR011009">
    <property type="entry name" value="Kinase-like_dom_sf"/>
</dbReference>
<comment type="caution">
    <text evidence="2">The sequence shown here is derived from an EMBL/GenBank/DDBJ whole genome shotgun (WGS) entry which is preliminary data.</text>
</comment>
<keyword evidence="2" id="KW-0808">Transferase</keyword>
<protein>
    <submittedName>
        <fullName evidence="2">Tyrosine-protein kinase RYK</fullName>
    </submittedName>
</protein>
<dbReference type="Gene3D" id="1.10.510.10">
    <property type="entry name" value="Transferase(Phosphotransferase) domain 1"/>
    <property type="match status" value="1"/>
</dbReference>
<dbReference type="AlphaFoldDB" id="A0A5N5T542"/>
<sequence>MIRTRRRTERRIRKTRTKKNLCDNFQIRLTDCALAKEEFFPEDYENLNSEESHLGSCVSPTEDVFVPLRWMAIETLTEYTQTSTSSDVWSLGIFLWEISSQGEHPYSCISPSHLLSFLREEHRLRQPPTCPDELFRLMNACWSAKPQQRPSALEVNEFLQ</sequence>
<evidence type="ECO:0000259" key="1">
    <source>
        <dbReference type="PROSITE" id="PS50011"/>
    </source>
</evidence>
<dbReference type="SUPFAM" id="SSF56112">
    <property type="entry name" value="Protein kinase-like (PK-like)"/>
    <property type="match status" value="1"/>
</dbReference>
<dbReference type="GO" id="GO:0004714">
    <property type="term" value="F:transmembrane receptor protein tyrosine kinase activity"/>
    <property type="evidence" value="ECO:0007669"/>
    <property type="project" value="TreeGrafter"/>
</dbReference>
<dbReference type="Proteomes" id="UP000326759">
    <property type="component" value="Unassembled WGS sequence"/>
</dbReference>
<keyword evidence="2" id="KW-0418">Kinase</keyword>
<dbReference type="InterPro" id="IPR000719">
    <property type="entry name" value="Prot_kinase_dom"/>
</dbReference>
<keyword evidence="3" id="KW-1185">Reference proteome</keyword>
<dbReference type="PROSITE" id="PS50011">
    <property type="entry name" value="PROTEIN_KINASE_DOM"/>
    <property type="match status" value="1"/>
</dbReference>
<feature type="non-terminal residue" evidence="2">
    <location>
        <position position="160"/>
    </location>
</feature>
<proteinExistence type="predicted"/>
<dbReference type="Pfam" id="PF07714">
    <property type="entry name" value="PK_Tyr_Ser-Thr"/>
    <property type="match status" value="1"/>
</dbReference>